<sequence>MHNILVTGAKGQLGSEIRAISENYSFQFFFTDQEELDITKKENIESFIQDNKIQTIINCAAYTAVDKAESDQEIAFKVNRDAVGYLASAIQSVEGNMIHISTDYVFDGTGYKPYMPGDSANPKNIYGKSKWEGEELMRSIPLYNSLIIRTSWVYSEFGSNFVRTMLRLGKERETLNVIDDQIGSPTYAADLAKVLLDIIPILDHSGTRTYHYSNEGVCSWYDFAIEIMEKAGLSCEIIPIPTSQYPTTASRPHYSVMEKGGFKSDYQLAIPYWKNSLQACLNKLTK</sequence>
<evidence type="ECO:0000256" key="3">
    <source>
        <dbReference type="ARBA" id="ARBA00012929"/>
    </source>
</evidence>
<dbReference type="CDD" id="cd05254">
    <property type="entry name" value="dTDP_HR_like_SDR_e"/>
    <property type="match status" value="1"/>
</dbReference>
<evidence type="ECO:0000256" key="1">
    <source>
        <dbReference type="ARBA" id="ARBA00004781"/>
    </source>
</evidence>
<dbReference type="InterPro" id="IPR005913">
    <property type="entry name" value="dTDP_dehydrorham_reduct"/>
</dbReference>
<evidence type="ECO:0000313" key="8">
    <source>
        <dbReference type="EMBL" id="MBB6327943.1"/>
    </source>
</evidence>
<dbReference type="EC" id="1.1.1.133" evidence="3 6"/>
<keyword evidence="6 8" id="KW-0560">Oxidoreductase</keyword>
<comment type="catalytic activity">
    <reaction evidence="5">
        <text>dTDP-beta-L-rhamnose + NADP(+) = dTDP-4-dehydro-beta-L-rhamnose + NADPH + H(+)</text>
        <dbReference type="Rhea" id="RHEA:21796"/>
        <dbReference type="ChEBI" id="CHEBI:15378"/>
        <dbReference type="ChEBI" id="CHEBI:57510"/>
        <dbReference type="ChEBI" id="CHEBI:57783"/>
        <dbReference type="ChEBI" id="CHEBI:58349"/>
        <dbReference type="ChEBI" id="CHEBI:62830"/>
        <dbReference type="EC" id="1.1.1.133"/>
    </reaction>
</comment>
<dbReference type="Proteomes" id="UP000588604">
    <property type="component" value="Unassembled WGS sequence"/>
</dbReference>
<dbReference type="InterPro" id="IPR036291">
    <property type="entry name" value="NAD(P)-bd_dom_sf"/>
</dbReference>
<evidence type="ECO:0000313" key="9">
    <source>
        <dbReference type="Proteomes" id="UP000588604"/>
    </source>
</evidence>
<dbReference type="PANTHER" id="PTHR10491">
    <property type="entry name" value="DTDP-4-DEHYDRORHAMNOSE REDUCTASE"/>
    <property type="match status" value="1"/>
</dbReference>
<dbReference type="Pfam" id="PF04321">
    <property type="entry name" value="RmlD_sub_bind"/>
    <property type="match status" value="1"/>
</dbReference>
<dbReference type="SUPFAM" id="SSF51735">
    <property type="entry name" value="NAD(P)-binding Rossmann-fold domains"/>
    <property type="match status" value="1"/>
</dbReference>
<dbReference type="Gene3D" id="3.40.50.720">
    <property type="entry name" value="NAD(P)-binding Rossmann-like Domain"/>
    <property type="match status" value="1"/>
</dbReference>
<evidence type="ECO:0000256" key="6">
    <source>
        <dbReference type="RuleBase" id="RU364082"/>
    </source>
</evidence>
<protein>
    <recommendedName>
        <fullName evidence="4 6">dTDP-4-dehydrorhamnose reductase</fullName>
        <ecNumber evidence="3 6">1.1.1.133</ecNumber>
    </recommendedName>
</protein>
<dbReference type="AlphaFoldDB" id="A0A841MM24"/>
<dbReference type="GO" id="GO:0008831">
    <property type="term" value="F:dTDP-4-dehydrorhamnose reductase activity"/>
    <property type="evidence" value="ECO:0007669"/>
    <property type="project" value="UniProtKB-EC"/>
</dbReference>
<dbReference type="GO" id="GO:0005829">
    <property type="term" value="C:cytosol"/>
    <property type="evidence" value="ECO:0007669"/>
    <property type="project" value="TreeGrafter"/>
</dbReference>
<comment type="similarity">
    <text evidence="2 6">Belongs to the dTDP-4-dehydrorhamnose reductase family.</text>
</comment>
<dbReference type="Gene3D" id="3.90.25.10">
    <property type="entry name" value="UDP-galactose 4-epimerase, domain 1"/>
    <property type="match status" value="1"/>
</dbReference>
<dbReference type="GO" id="GO:0019305">
    <property type="term" value="P:dTDP-rhamnose biosynthetic process"/>
    <property type="evidence" value="ECO:0007669"/>
    <property type="project" value="UniProtKB-UniPathway"/>
</dbReference>
<comment type="caution">
    <text evidence="8">The sequence shown here is derived from an EMBL/GenBank/DDBJ whole genome shotgun (WGS) entry which is preliminary data.</text>
</comment>
<dbReference type="InterPro" id="IPR029903">
    <property type="entry name" value="RmlD-like-bd"/>
</dbReference>
<organism evidence="8 9">
    <name type="scientific">Algoriphagus iocasae</name>
    <dbReference type="NCBI Taxonomy" id="1836499"/>
    <lineage>
        <taxon>Bacteria</taxon>
        <taxon>Pseudomonadati</taxon>
        <taxon>Bacteroidota</taxon>
        <taxon>Cytophagia</taxon>
        <taxon>Cytophagales</taxon>
        <taxon>Cyclobacteriaceae</taxon>
        <taxon>Algoriphagus</taxon>
    </lineage>
</organism>
<dbReference type="RefSeq" id="WP_184496681.1">
    <property type="nucleotide sequence ID" value="NZ_JACIJO010000003.1"/>
</dbReference>
<name>A0A841MM24_9BACT</name>
<keyword evidence="6" id="KW-0521">NADP</keyword>
<dbReference type="PANTHER" id="PTHR10491:SF4">
    <property type="entry name" value="METHIONINE ADENOSYLTRANSFERASE 2 SUBUNIT BETA"/>
    <property type="match status" value="1"/>
</dbReference>
<dbReference type="EMBL" id="JACIJO010000003">
    <property type="protein sequence ID" value="MBB6327943.1"/>
    <property type="molecule type" value="Genomic_DNA"/>
</dbReference>
<evidence type="ECO:0000256" key="4">
    <source>
        <dbReference type="ARBA" id="ARBA00017099"/>
    </source>
</evidence>
<evidence type="ECO:0000259" key="7">
    <source>
        <dbReference type="Pfam" id="PF04321"/>
    </source>
</evidence>
<dbReference type="UniPathway" id="UPA00124"/>
<feature type="domain" description="RmlD-like substrate binding" evidence="7">
    <location>
        <begin position="3"/>
        <end position="284"/>
    </location>
</feature>
<comment type="function">
    <text evidence="6">Catalyzes the reduction of dTDP-6-deoxy-L-lyxo-4-hexulose to yield dTDP-L-rhamnose.</text>
</comment>
<dbReference type="NCBIfam" id="TIGR01214">
    <property type="entry name" value="rmlD"/>
    <property type="match status" value="1"/>
</dbReference>
<evidence type="ECO:0000256" key="2">
    <source>
        <dbReference type="ARBA" id="ARBA00010944"/>
    </source>
</evidence>
<accession>A0A841MM24</accession>
<gene>
    <name evidence="8" type="ORF">FHS59_003586</name>
</gene>
<evidence type="ECO:0000256" key="5">
    <source>
        <dbReference type="ARBA" id="ARBA00048200"/>
    </source>
</evidence>
<comment type="pathway">
    <text evidence="1 6">Carbohydrate biosynthesis; dTDP-L-rhamnose biosynthesis.</text>
</comment>
<reference evidence="8 9" key="1">
    <citation type="submission" date="2020-08" db="EMBL/GenBank/DDBJ databases">
        <title>Genomic Encyclopedia of Type Strains, Phase IV (KMG-IV): sequencing the most valuable type-strain genomes for metagenomic binning, comparative biology and taxonomic classification.</title>
        <authorList>
            <person name="Goeker M."/>
        </authorList>
    </citation>
    <scope>NUCLEOTIDE SEQUENCE [LARGE SCALE GENOMIC DNA]</scope>
    <source>
        <strain evidence="8 9">DSM 102044</strain>
    </source>
</reference>
<keyword evidence="9" id="KW-1185">Reference proteome</keyword>
<proteinExistence type="inferred from homology"/>